<proteinExistence type="predicted"/>
<dbReference type="InterPro" id="IPR037026">
    <property type="entry name" value="Vgr_OB-fold_dom_sf"/>
</dbReference>
<dbReference type="Proteomes" id="UP000586722">
    <property type="component" value="Unassembled WGS sequence"/>
</dbReference>
<dbReference type="AlphaFoldDB" id="A0A7X5EZ70"/>
<evidence type="ECO:0000256" key="1">
    <source>
        <dbReference type="SAM" id="MobiDB-lite"/>
    </source>
</evidence>
<dbReference type="Gene3D" id="2.40.50.230">
    <property type="entry name" value="Gp5 N-terminal domain"/>
    <property type="match status" value="1"/>
</dbReference>
<evidence type="ECO:0000313" key="3">
    <source>
        <dbReference type="Proteomes" id="UP000586722"/>
    </source>
</evidence>
<organism evidence="2 3">
    <name type="scientific">Pannonibacter tanglangensis</name>
    <dbReference type="NCBI Taxonomy" id="2750084"/>
    <lineage>
        <taxon>Bacteria</taxon>
        <taxon>Pseudomonadati</taxon>
        <taxon>Pseudomonadota</taxon>
        <taxon>Alphaproteobacteria</taxon>
        <taxon>Hyphomicrobiales</taxon>
        <taxon>Stappiaceae</taxon>
        <taxon>Pannonibacter</taxon>
    </lineage>
</organism>
<reference evidence="3" key="1">
    <citation type="submission" date="2020-01" db="EMBL/GenBank/DDBJ databases">
        <authorList>
            <person name="Fang Y."/>
            <person name="Sun R."/>
            <person name="Nie L."/>
            <person name="He J."/>
            <person name="Hao L."/>
            <person name="Wang L."/>
            <person name="Su S."/>
            <person name="Lv E."/>
            <person name="Zhang Z."/>
            <person name="Xie R."/>
            <person name="Liu H."/>
        </authorList>
    </citation>
    <scope>NUCLEOTIDE SEQUENCE [LARGE SCALE GENOMIC DNA]</scope>
    <source>
        <strain evidence="3">XCT-53</strain>
    </source>
</reference>
<feature type="compositionally biased region" description="Basic and acidic residues" evidence="1">
    <location>
        <begin position="152"/>
        <end position="162"/>
    </location>
</feature>
<dbReference type="EMBL" id="JAABLQ010000001">
    <property type="protein sequence ID" value="NBN76811.1"/>
    <property type="molecule type" value="Genomic_DNA"/>
</dbReference>
<comment type="caution">
    <text evidence="2">The sequence shown here is derived from an EMBL/GenBank/DDBJ whole genome shotgun (WGS) entry which is preliminary data.</text>
</comment>
<sequence>MRDPYALALRRQAAAMATIERRLAMADLTGKVHEVDPAKRRLRLKLGQDAKGQPVLSPWVRWQEPGVGALSIHSEPAVGEQMRLVSGSGTIGTASIAVPATFDRDHPAPSQASDTTVIARGDVRIEISDKIRLVGPVRIDGAVDIKGSHVNHNGKDIGDTHKHTGVIPGPALTGPPA</sequence>
<dbReference type="RefSeq" id="WP_161707563.1">
    <property type="nucleotide sequence ID" value="NZ_JAABLQ010000001.1"/>
</dbReference>
<keyword evidence="3" id="KW-1185">Reference proteome</keyword>
<gene>
    <name evidence="2" type="ORF">GWI72_00850</name>
</gene>
<name>A0A7X5EZ70_9HYPH</name>
<evidence type="ECO:0000313" key="2">
    <source>
        <dbReference type="EMBL" id="NBN76811.1"/>
    </source>
</evidence>
<feature type="region of interest" description="Disordered" evidence="1">
    <location>
        <begin position="152"/>
        <end position="177"/>
    </location>
</feature>
<protein>
    <submittedName>
        <fullName evidence="2">Phage baseplate protein</fullName>
    </submittedName>
</protein>
<accession>A0A7X5EZ70</accession>